<dbReference type="GO" id="GO:0005576">
    <property type="term" value="C:extracellular region"/>
    <property type="evidence" value="ECO:0007669"/>
    <property type="project" value="UniProtKB-SubCell"/>
</dbReference>
<keyword evidence="2" id="KW-0964">Secreted</keyword>
<dbReference type="Pfam" id="PF00089">
    <property type="entry name" value="Trypsin"/>
    <property type="match status" value="1"/>
</dbReference>
<feature type="disulfide bond" evidence="11">
    <location>
        <begin position="126"/>
        <end position="135"/>
    </location>
</feature>
<feature type="domain" description="Sushi" evidence="17">
    <location>
        <begin position="451"/>
        <end position="501"/>
    </location>
</feature>
<dbReference type="InterPro" id="IPR000436">
    <property type="entry name" value="Sushi_SCR_CCP_dom"/>
</dbReference>
<evidence type="ECO:0000256" key="10">
    <source>
        <dbReference type="ARBA" id="ARBA00023180"/>
    </source>
</evidence>
<evidence type="ECO:0000256" key="8">
    <source>
        <dbReference type="ARBA" id="ARBA00022825"/>
    </source>
</evidence>
<dbReference type="SUPFAM" id="SSF50494">
    <property type="entry name" value="Trypsin-like serine proteases"/>
    <property type="match status" value="1"/>
</dbReference>
<dbReference type="PRINTS" id="PR00722">
    <property type="entry name" value="CHYMOTRYPSIN"/>
</dbReference>
<dbReference type="AlphaFoldDB" id="A0A646QCD6"/>
<dbReference type="Gene3D" id="2.10.70.10">
    <property type="entry name" value="Complement Module, domain 1"/>
    <property type="match status" value="5"/>
</dbReference>
<feature type="disulfide bond" evidence="12">
    <location>
        <begin position="359"/>
        <end position="386"/>
    </location>
</feature>
<dbReference type="PROSITE" id="PS01186">
    <property type="entry name" value="EGF_2"/>
    <property type="match status" value="1"/>
</dbReference>
<dbReference type="EMBL" id="GHBY01000131">
    <property type="protein sequence ID" value="MUP40308.1"/>
    <property type="molecule type" value="Transcribed_RNA"/>
</dbReference>
<evidence type="ECO:0000259" key="16">
    <source>
        <dbReference type="PROSITE" id="PS50240"/>
    </source>
</evidence>
<dbReference type="PANTHER" id="PTHR46393">
    <property type="entry name" value="SUSHI DOMAIN-CONTAINING PROTEIN"/>
    <property type="match status" value="1"/>
</dbReference>
<evidence type="ECO:0000256" key="9">
    <source>
        <dbReference type="ARBA" id="ARBA00023157"/>
    </source>
</evidence>
<dbReference type="Pfam" id="PF00084">
    <property type="entry name" value="Sushi"/>
    <property type="match status" value="5"/>
</dbReference>
<feature type="disulfide bond" evidence="12">
    <location>
        <begin position="169"/>
        <end position="196"/>
    </location>
</feature>
<dbReference type="CDD" id="cd00190">
    <property type="entry name" value="Tryp_SPc"/>
    <property type="match status" value="1"/>
</dbReference>
<dbReference type="PANTHER" id="PTHR46393:SF7">
    <property type="entry name" value="COMPLEMENT C2"/>
    <property type="match status" value="1"/>
</dbReference>
<organism evidence="18">
    <name type="scientific">Hemiscolopendra marginata</name>
    <dbReference type="NCBI Taxonomy" id="943146"/>
    <lineage>
        <taxon>Eukaryota</taxon>
        <taxon>Metazoa</taxon>
        <taxon>Ecdysozoa</taxon>
        <taxon>Arthropoda</taxon>
        <taxon>Myriapoda</taxon>
        <taxon>Chilopoda</taxon>
        <taxon>Pleurostigmophora</taxon>
        <taxon>Scolopendromorpha</taxon>
        <taxon>Scolopendridae</taxon>
        <taxon>Hemiscolopendra</taxon>
    </lineage>
</organism>
<feature type="domain" description="EGF-like" evidence="15">
    <location>
        <begin position="101"/>
        <end position="136"/>
    </location>
</feature>
<keyword evidence="8 13" id="KW-0720">Serine protease</keyword>
<accession>A0A646QCD6</accession>
<dbReference type="GO" id="GO:0004252">
    <property type="term" value="F:serine-type endopeptidase activity"/>
    <property type="evidence" value="ECO:0007669"/>
    <property type="project" value="InterPro"/>
</dbReference>
<dbReference type="FunFam" id="2.40.10.10:FF:000015">
    <property type="entry name" value="Atrial natriuretic peptide-converting enzyme"/>
    <property type="match status" value="1"/>
</dbReference>
<evidence type="ECO:0000256" key="3">
    <source>
        <dbReference type="ARBA" id="ARBA00022659"/>
    </source>
</evidence>
<dbReference type="SMART" id="SM00020">
    <property type="entry name" value="Tryp_SPc"/>
    <property type="match status" value="1"/>
</dbReference>
<dbReference type="PROSITE" id="PS50923">
    <property type="entry name" value="SUSHI"/>
    <property type="match status" value="5"/>
</dbReference>
<evidence type="ECO:0000256" key="4">
    <source>
        <dbReference type="ARBA" id="ARBA00022670"/>
    </source>
</evidence>
<dbReference type="SUPFAM" id="SSF57535">
    <property type="entry name" value="Complement control module/SCR domain"/>
    <property type="match status" value="4"/>
</dbReference>
<dbReference type="PROSITE" id="PS50026">
    <property type="entry name" value="EGF_3"/>
    <property type="match status" value="1"/>
</dbReference>
<keyword evidence="7 13" id="KW-0378">Hydrolase</keyword>
<dbReference type="SMART" id="SM00032">
    <property type="entry name" value="CCP"/>
    <property type="match status" value="5"/>
</dbReference>
<keyword evidence="5 14" id="KW-0732">Signal</keyword>
<dbReference type="InterPro" id="IPR043504">
    <property type="entry name" value="Peptidase_S1_PA_chymotrypsin"/>
</dbReference>
<feature type="chain" id="PRO_5024893329" evidence="14">
    <location>
        <begin position="24"/>
        <end position="769"/>
    </location>
</feature>
<feature type="signal peptide" evidence="14">
    <location>
        <begin position="1"/>
        <end position="23"/>
    </location>
</feature>
<sequence>MTRPPVFVFYLVLAVIILSSAESKGVDLGLCGTEMKDCQCGGPNGYAVLIPVEECTFFHRFKPECKPCDGILDEMRCDSFRHCLECDIEAKKCSLCPPNRFGSRCNWDCNCQNGGICGQNTGRCICSFPYHGDQCELTTNCLPPRAYRNSFYDPQLAKYNAGDQVKFFCQSNHSLEGPSVLQCLPQGMWNNEPPKCKEECPREVNPLNGMVHLPTGQLVEGVALRYSCDEGYRLQGESIRVCQGNGLWSGDAPICERTVVCSKIEEVENGELDIQFIDSSTDLVPGTLVNFICKEGFALVGKETLQCEKDGNWSDEPPLCRLNTTVCRHPTPPTDGFITLHGKGGKRGVLHGATIEYSCATLHHLVGNKTTTCLTTNKWSSKKPTCVKIITCPSLDHLAYGNITIYKPVKSTGNTADRAASVNRGMSSRVGKRPRFSNRTISAAVDAHAAIQNIELPEGLYHVGARATISCESQYYELIGPGTRTCLNNGMWSGRRNTCIPVCGRSSGPRRSSIVGGVPSEIGQWPWQVGIAAVQRGQPTIGCGGALLSEMWVVTAAHCVTFPDSKNPMDPKTFQLYFGKHYRDDSRDDNEVQVRKVGDILIHPNYNEKELDSDIALMLLTEPVRFTSRVQMVCIPEDEPEKSHERLKEGNEGVLSGWGKTETGNLSQELLYAQLPVVNNNQCQEEYRKAKLHVTVTENMICAGFNEGARDQCRGDSGGPFVFPLDDRQDRWVLEGLVSWGSIEGCGNPRQYGAYTRVQSFVEWIKSYV</sequence>
<feature type="domain" description="Sushi" evidence="17">
    <location>
        <begin position="325"/>
        <end position="388"/>
    </location>
</feature>
<dbReference type="GO" id="GO:0006508">
    <property type="term" value="P:proteolysis"/>
    <property type="evidence" value="ECO:0007669"/>
    <property type="project" value="UniProtKB-KW"/>
</dbReference>
<dbReference type="PROSITE" id="PS00135">
    <property type="entry name" value="TRYPSIN_SER"/>
    <property type="match status" value="1"/>
</dbReference>
<feature type="disulfide bond" evidence="12">
    <location>
        <begin position="293"/>
        <end position="320"/>
    </location>
</feature>
<feature type="disulfide bond" evidence="12">
    <location>
        <begin position="228"/>
        <end position="255"/>
    </location>
</feature>
<dbReference type="InterPro" id="IPR035976">
    <property type="entry name" value="Sushi/SCR/CCP_sf"/>
</dbReference>
<name>A0A646QCD6_9MYRI</name>
<evidence type="ECO:0000256" key="13">
    <source>
        <dbReference type="RuleBase" id="RU363034"/>
    </source>
</evidence>
<dbReference type="PROSITE" id="PS00022">
    <property type="entry name" value="EGF_1"/>
    <property type="match status" value="1"/>
</dbReference>
<evidence type="ECO:0000313" key="18">
    <source>
        <dbReference type="EMBL" id="MUP40308.1"/>
    </source>
</evidence>
<evidence type="ECO:0000256" key="11">
    <source>
        <dbReference type="PROSITE-ProRule" id="PRU00076"/>
    </source>
</evidence>
<evidence type="ECO:0000259" key="15">
    <source>
        <dbReference type="PROSITE" id="PS50026"/>
    </source>
</evidence>
<evidence type="ECO:0000256" key="7">
    <source>
        <dbReference type="ARBA" id="ARBA00022801"/>
    </source>
</evidence>
<keyword evidence="3 12" id="KW-0768">Sushi</keyword>
<dbReference type="PROSITE" id="PS50240">
    <property type="entry name" value="TRYPSIN_DOM"/>
    <property type="match status" value="1"/>
</dbReference>
<dbReference type="InterPro" id="IPR000742">
    <property type="entry name" value="EGF"/>
</dbReference>
<keyword evidence="6" id="KW-0677">Repeat</keyword>
<evidence type="ECO:0000259" key="17">
    <source>
        <dbReference type="PROSITE" id="PS50923"/>
    </source>
</evidence>
<feature type="domain" description="Sushi" evidence="17">
    <location>
        <begin position="198"/>
        <end position="257"/>
    </location>
</feature>
<evidence type="ECO:0000256" key="12">
    <source>
        <dbReference type="PROSITE-ProRule" id="PRU00302"/>
    </source>
</evidence>
<evidence type="ECO:0000256" key="2">
    <source>
        <dbReference type="ARBA" id="ARBA00022525"/>
    </source>
</evidence>
<comment type="caution">
    <text evidence="11">Lacks conserved residue(s) required for the propagation of feature annotation.</text>
</comment>
<keyword evidence="10" id="KW-0325">Glycoprotein</keyword>
<dbReference type="PROSITE" id="PS00134">
    <property type="entry name" value="TRYPSIN_HIS"/>
    <property type="match status" value="1"/>
</dbReference>
<evidence type="ECO:0000256" key="6">
    <source>
        <dbReference type="ARBA" id="ARBA00022737"/>
    </source>
</evidence>
<comment type="subcellular location">
    <subcellularLocation>
        <location evidence="1">Secreted</location>
    </subcellularLocation>
</comment>
<dbReference type="CDD" id="cd00033">
    <property type="entry name" value="CCP"/>
    <property type="match status" value="5"/>
</dbReference>
<keyword evidence="11" id="KW-0245">EGF-like domain</keyword>
<feature type="domain" description="Peptidase S1" evidence="16">
    <location>
        <begin position="514"/>
        <end position="769"/>
    </location>
</feature>
<evidence type="ECO:0000256" key="5">
    <source>
        <dbReference type="ARBA" id="ARBA00022729"/>
    </source>
</evidence>
<dbReference type="InterPro" id="IPR001254">
    <property type="entry name" value="Trypsin_dom"/>
</dbReference>
<keyword evidence="4 13" id="KW-0645">Protease</keyword>
<dbReference type="InterPro" id="IPR009003">
    <property type="entry name" value="Peptidase_S1_PA"/>
</dbReference>
<reference evidence="18" key="1">
    <citation type="submission" date="2018-11" db="EMBL/GenBank/DDBJ databases">
        <title>Venom-gland transcriptomics and venom proteomics of the Florida green centipede (Hemiscolopendra marginata) reveal sex-based variation in a centipede venom.</title>
        <authorList>
            <person name="Nystrom G.S."/>
            <person name="Ward M.J."/>
            <person name="Ellsworth S.A."/>
            <person name="Rokyta D.R."/>
        </authorList>
    </citation>
    <scope>NUCLEOTIDE SEQUENCE</scope>
    <source>
        <tissue evidence="18">Venom gland</tissue>
    </source>
</reference>
<feature type="domain" description="Sushi" evidence="17">
    <location>
        <begin position="259"/>
        <end position="322"/>
    </location>
</feature>
<protein>
    <submittedName>
        <fullName evidence="18">Scut-S1</fullName>
    </submittedName>
</protein>
<dbReference type="InterPro" id="IPR001314">
    <property type="entry name" value="Peptidase_S1A"/>
</dbReference>
<feature type="domain" description="Sushi" evidence="17">
    <location>
        <begin position="139"/>
        <end position="197"/>
    </location>
</feature>
<proteinExistence type="predicted"/>
<evidence type="ECO:0000256" key="14">
    <source>
        <dbReference type="SAM" id="SignalP"/>
    </source>
</evidence>
<dbReference type="InterPro" id="IPR033116">
    <property type="entry name" value="TRYPSIN_SER"/>
</dbReference>
<dbReference type="InterPro" id="IPR018114">
    <property type="entry name" value="TRYPSIN_HIS"/>
</dbReference>
<dbReference type="Gene3D" id="2.40.10.10">
    <property type="entry name" value="Trypsin-like serine proteases"/>
    <property type="match status" value="2"/>
</dbReference>
<keyword evidence="9 11" id="KW-1015">Disulfide bond</keyword>
<evidence type="ECO:0000256" key="1">
    <source>
        <dbReference type="ARBA" id="ARBA00004613"/>
    </source>
</evidence>